<evidence type="ECO:0000313" key="1">
    <source>
        <dbReference type="EMBL" id="RDX77622.1"/>
    </source>
</evidence>
<dbReference type="PANTHER" id="PTHR11439">
    <property type="entry name" value="GAG-POL-RELATED RETROTRANSPOSON"/>
    <property type="match status" value="1"/>
</dbReference>
<protein>
    <recommendedName>
        <fullName evidence="3">Mitochondrial protein</fullName>
    </recommendedName>
</protein>
<accession>A0A371FH48</accession>
<organism evidence="1 2">
    <name type="scientific">Mucuna pruriens</name>
    <name type="common">Velvet bean</name>
    <name type="synonym">Dolichos pruriens</name>
    <dbReference type="NCBI Taxonomy" id="157652"/>
    <lineage>
        <taxon>Eukaryota</taxon>
        <taxon>Viridiplantae</taxon>
        <taxon>Streptophyta</taxon>
        <taxon>Embryophyta</taxon>
        <taxon>Tracheophyta</taxon>
        <taxon>Spermatophyta</taxon>
        <taxon>Magnoliopsida</taxon>
        <taxon>eudicotyledons</taxon>
        <taxon>Gunneridae</taxon>
        <taxon>Pentapetalae</taxon>
        <taxon>rosids</taxon>
        <taxon>fabids</taxon>
        <taxon>Fabales</taxon>
        <taxon>Fabaceae</taxon>
        <taxon>Papilionoideae</taxon>
        <taxon>50 kb inversion clade</taxon>
        <taxon>NPAAA clade</taxon>
        <taxon>indigoferoid/millettioid clade</taxon>
        <taxon>Phaseoleae</taxon>
        <taxon>Mucuna</taxon>
    </lineage>
</organism>
<reference evidence="1" key="1">
    <citation type="submission" date="2018-05" db="EMBL/GenBank/DDBJ databases">
        <title>Draft genome of Mucuna pruriens seed.</title>
        <authorList>
            <person name="Nnadi N.E."/>
            <person name="Vos R."/>
            <person name="Hasami M.H."/>
            <person name="Devisetty U.K."/>
            <person name="Aguiy J.C."/>
        </authorList>
    </citation>
    <scope>NUCLEOTIDE SEQUENCE [LARGE SCALE GENOMIC DNA]</scope>
    <source>
        <strain evidence="1">JCA_2017</strain>
    </source>
</reference>
<proteinExistence type="predicted"/>
<name>A0A371FH48_MUCPR</name>
<evidence type="ECO:0008006" key="3">
    <source>
        <dbReference type="Google" id="ProtNLM"/>
    </source>
</evidence>
<feature type="non-terminal residue" evidence="1">
    <location>
        <position position="1"/>
    </location>
</feature>
<gene>
    <name evidence="1" type="ORF">CR513_42226</name>
</gene>
<dbReference type="OrthoDB" id="418237at2759"/>
<dbReference type="AlphaFoldDB" id="A0A371FH48"/>
<comment type="caution">
    <text evidence="1">The sequence shown here is derived from an EMBL/GenBank/DDBJ whole genome shotgun (WGS) entry which is preliminary data.</text>
</comment>
<dbReference type="PANTHER" id="PTHR11439:SF442">
    <property type="entry name" value="CYSTEINE-RICH RLK (RECEPTOR-LIKE PROTEIN KINASE) 8"/>
    <property type="match status" value="1"/>
</dbReference>
<dbReference type="EMBL" id="QJKJ01009127">
    <property type="protein sequence ID" value="RDX77622.1"/>
    <property type="molecule type" value="Genomic_DNA"/>
</dbReference>
<keyword evidence="2" id="KW-1185">Reference proteome</keyword>
<sequence>MSTPMYSTSILSLEETDKKVDQTSYKDQNIMFSVCLYSHFQYDPRESHLRVVKRTTNLGMCHKKSDKYRLKGYNYVDFVGDKIERKSTNGGCHFIGANMVSWSSKRQYTIALSTIEAKYISVTQCCSHFCESSINWRIMT</sequence>
<dbReference type="Proteomes" id="UP000257109">
    <property type="component" value="Unassembled WGS sequence"/>
</dbReference>
<evidence type="ECO:0000313" key="2">
    <source>
        <dbReference type="Proteomes" id="UP000257109"/>
    </source>
</evidence>